<dbReference type="GO" id="GO:0003676">
    <property type="term" value="F:nucleic acid binding"/>
    <property type="evidence" value="ECO:0007669"/>
    <property type="project" value="InterPro"/>
</dbReference>
<dbReference type="Gramene" id="PSS01496">
    <property type="protein sequence ID" value="PSS01496"/>
    <property type="gene ID" value="CEY00_Acc22853"/>
</dbReference>
<evidence type="ECO:0000256" key="3">
    <source>
        <dbReference type="ARBA" id="ARBA00022946"/>
    </source>
</evidence>
<proteinExistence type="inferred from homology"/>
<evidence type="ECO:0000313" key="5">
    <source>
        <dbReference type="Proteomes" id="UP000241394"/>
    </source>
</evidence>
<dbReference type="AlphaFoldDB" id="A0A2R6Q3P9"/>
<dbReference type="PANTHER" id="PTHR13068:SF166">
    <property type="entry name" value="TRANSCRIPTION TERMINATION FACTOR MTERF15, MITOCHONDRIAL-LIKE"/>
    <property type="match status" value="1"/>
</dbReference>
<keyword evidence="5" id="KW-1185">Reference proteome</keyword>
<keyword evidence="2" id="KW-0806">Transcription termination</keyword>
<name>A0A2R6Q3P9_ACTCC</name>
<dbReference type="OrthoDB" id="637682at2759"/>
<dbReference type="InterPro" id="IPR003690">
    <property type="entry name" value="MTERF"/>
</dbReference>
<sequence length="385" mass="43982">MFQFICKTLHHVRSDARASPIHNLCFMQIQLFSSSLKPTKNSPNQHSFTVSYLINSCGFSPEKALSMSKYVKFESPDKPDSVLAFFKYHGFTQTQISTIIRNHPSLLLCDPEKTLLPKLEFFKSKGISITDVTRIVTGSQSVLKRSLEKVTIPGFEFFNNLFQSEAKTIAAVKRCGSLLLFDRQPHVIPNIEIMREAGVPNSNIMFLLKNQPRVFITRSDKFRQILKDVETMGFDPLIMTFVSAVHALRSMTKSTWEKKVDVYKKWGWTEEEILVAFKKHPCCMTASEDKINGVMDFLVNKMGLESSLVVKRSILISLSLEKRIVPRCAVYQALLSKGLIQTNGFSLMTMLRTSEKLFLKKFVNYHEEEAPELLKLYNEKLGLAK</sequence>
<keyword evidence="3" id="KW-0809">Transit peptide</keyword>
<accession>A0A2R6Q3P9</accession>
<dbReference type="InParanoid" id="A0A2R6Q3P9"/>
<organism evidence="4 5">
    <name type="scientific">Actinidia chinensis var. chinensis</name>
    <name type="common">Chinese soft-hair kiwi</name>
    <dbReference type="NCBI Taxonomy" id="1590841"/>
    <lineage>
        <taxon>Eukaryota</taxon>
        <taxon>Viridiplantae</taxon>
        <taxon>Streptophyta</taxon>
        <taxon>Embryophyta</taxon>
        <taxon>Tracheophyta</taxon>
        <taxon>Spermatophyta</taxon>
        <taxon>Magnoliopsida</taxon>
        <taxon>eudicotyledons</taxon>
        <taxon>Gunneridae</taxon>
        <taxon>Pentapetalae</taxon>
        <taxon>asterids</taxon>
        <taxon>Ericales</taxon>
        <taxon>Actinidiaceae</taxon>
        <taxon>Actinidia</taxon>
    </lineage>
</organism>
<dbReference type="Pfam" id="PF02536">
    <property type="entry name" value="mTERF"/>
    <property type="match status" value="1"/>
</dbReference>
<comment type="caution">
    <text evidence="4">The sequence shown here is derived from an EMBL/GenBank/DDBJ whole genome shotgun (WGS) entry which is preliminary data.</text>
</comment>
<gene>
    <name evidence="4" type="ORF">CEY00_Acc22853</name>
</gene>
<reference evidence="5" key="2">
    <citation type="journal article" date="2018" name="BMC Genomics">
        <title>A manually annotated Actinidia chinensis var. chinensis (kiwifruit) genome highlights the challenges associated with draft genomes and gene prediction in plants.</title>
        <authorList>
            <person name="Pilkington S.M."/>
            <person name="Crowhurst R."/>
            <person name="Hilario E."/>
            <person name="Nardozza S."/>
            <person name="Fraser L."/>
            <person name="Peng Y."/>
            <person name="Gunaseelan K."/>
            <person name="Simpson R."/>
            <person name="Tahir J."/>
            <person name="Deroles S.C."/>
            <person name="Templeton K."/>
            <person name="Luo Z."/>
            <person name="Davy M."/>
            <person name="Cheng C."/>
            <person name="McNeilage M."/>
            <person name="Scaglione D."/>
            <person name="Liu Y."/>
            <person name="Zhang Q."/>
            <person name="Datson P."/>
            <person name="De Silva N."/>
            <person name="Gardiner S.E."/>
            <person name="Bassett H."/>
            <person name="Chagne D."/>
            <person name="McCallum J."/>
            <person name="Dzierzon H."/>
            <person name="Deng C."/>
            <person name="Wang Y.Y."/>
            <person name="Barron L."/>
            <person name="Manako K."/>
            <person name="Bowen J."/>
            <person name="Foster T.M."/>
            <person name="Erridge Z.A."/>
            <person name="Tiffin H."/>
            <person name="Waite C.N."/>
            <person name="Davies K.M."/>
            <person name="Grierson E.P."/>
            <person name="Laing W.A."/>
            <person name="Kirk R."/>
            <person name="Chen X."/>
            <person name="Wood M."/>
            <person name="Montefiori M."/>
            <person name="Brummell D.A."/>
            <person name="Schwinn K.E."/>
            <person name="Catanach A."/>
            <person name="Fullerton C."/>
            <person name="Li D."/>
            <person name="Meiyalaghan S."/>
            <person name="Nieuwenhuizen N."/>
            <person name="Read N."/>
            <person name="Prakash R."/>
            <person name="Hunter D."/>
            <person name="Zhang H."/>
            <person name="McKenzie M."/>
            <person name="Knabel M."/>
            <person name="Harris A."/>
            <person name="Allan A.C."/>
            <person name="Gleave A."/>
            <person name="Chen A."/>
            <person name="Janssen B.J."/>
            <person name="Plunkett B."/>
            <person name="Ampomah-Dwamena C."/>
            <person name="Voogd C."/>
            <person name="Leif D."/>
            <person name="Lafferty D."/>
            <person name="Souleyre E.J.F."/>
            <person name="Varkonyi-Gasic E."/>
            <person name="Gambi F."/>
            <person name="Hanley J."/>
            <person name="Yao J.L."/>
            <person name="Cheung J."/>
            <person name="David K.M."/>
            <person name="Warren B."/>
            <person name="Marsh K."/>
            <person name="Snowden K.C."/>
            <person name="Lin-Wang K."/>
            <person name="Brian L."/>
            <person name="Martinez-Sanchez M."/>
            <person name="Wang M."/>
            <person name="Ileperuma N."/>
            <person name="Macnee N."/>
            <person name="Campin R."/>
            <person name="McAtee P."/>
            <person name="Drummond R.S.M."/>
            <person name="Espley R.V."/>
            <person name="Ireland H.S."/>
            <person name="Wu R."/>
            <person name="Atkinson R.G."/>
            <person name="Karunairetnam S."/>
            <person name="Bulley S."/>
            <person name="Chunkath S."/>
            <person name="Hanley Z."/>
            <person name="Storey R."/>
            <person name="Thrimawithana A.H."/>
            <person name="Thomson S."/>
            <person name="David C."/>
            <person name="Testolin R."/>
            <person name="Huang H."/>
            <person name="Hellens R.P."/>
            <person name="Schaffer R.J."/>
        </authorList>
    </citation>
    <scope>NUCLEOTIDE SEQUENCE [LARGE SCALE GENOMIC DNA]</scope>
    <source>
        <strain evidence="5">cv. Red5</strain>
    </source>
</reference>
<dbReference type="EMBL" id="NKQK01000020">
    <property type="protein sequence ID" value="PSS01496.1"/>
    <property type="molecule type" value="Genomic_DNA"/>
</dbReference>
<reference evidence="4 5" key="1">
    <citation type="submission" date="2017-07" db="EMBL/GenBank/DDBJ databases">
        <title>An improved, manually edited Actinidia chinensis var. chinensis (kiwifruit) genome highlights the challenges associated with draft genomes and gene prediction in plants.</title>
        <authorList>
            <person name="Pilkington S."/>
            <person name="Crowhurst R."/>
            <person name="Hilario E."/>
            <person name="Nardozza S."/>
            <person name="Fraser L."/>
            <person name="Peng Y."/>
            <person name="Gunaseelan K."/>
            <person name="Simpson R."/>
            <person name="Tahir J."/>
            <person name="Deroles S."/>
            <person name="Templeton K."/>
            <person name="Luo Z."/>
            <person name="Davy M."/>
            <person name="Cheng C."/>
            <person name="Mcneilage M."/>
            <person name="Scaglione D."/>
            <person name="Liu Y."/>
            <person name="Zhang Q."/>
            <person name="Datson P."/>
            <person name="De Silva N."/>
            <person name="Gardiner S."/>
            <person name="Bassett H."/>
            <person name="Chagne D."/>
            <person name="Mccallum J."/>
            <person name="Dzierzon H."/>
            <person name="Deng C."/>
            <person name="Wang Y.-Y."/>
            <person name="Barron N."/>
            <person name="Manako K."/>
            <person name="Bowen J."/>
            <person name="Foster T."/>
            <person name="Erridge Z."/>
            <person name="Tiffin H."/>
            <person name="Waite C."/>
            <person name="Davies K."/>
            <person name="Grierson E."/>
            <person name="Laing W."/>
            <person name="Kirk R."/>
            <person name="Chen X."/>
            <person name="Wood M."/>
            <person name="Montefiori M."/>
            <person name="Brummell D."/>
            <person name="Schwinn K."/>
            <person name="Catanach A."/>
            <person name="Fullerton C."/>
            <person name="Li D."/>
            <person name="Meiyalaghan S."/>
            <person name="Nieuwenhuizen N."/>
            <person name="Read N."/>
            <person name="Prakash R."/>
            <person name="Hunter D."/>
            <person name="Zhang H."/>
            <person name="Mckenzie M."/>
            <person name="Knabel M."/>
            <person name="Harris A."/>
            <person name="Allan A."/>
            <person name="Chen A."/>
            <person name="Janssen B."/>
            <person name="Plunkett B."/>
            <person name="Dwamena C."/>
            <person name="Voogd C."/>
            <person name="Leif D."/>
            <person name="Lafferty D."/>
            <person name="Souleyre E."/>
            <person name="Varkonyi-Gasic E."/>
            <person name="Gambi F."/>
            <person name="Hanley J."/>
            <person name="Yao J.-L."/>
            <person name="Cheung J."/>
            <person name="David K."/>
            <person name="Warren B."/>
            <person name="Marsh K."/>
            <person name="Snowden K."/>
            <person name="Lin-Wang K."/>
            <person name="Brian L."/>
            <person name="Martinez-Sanchez M."/>
            <person name="Wang M."/>
            <person name="Ileperuma N."/>
            <person name="Macnee N."/>
            <person name="Campin R."/>
            <person name="Mcatee P."/>
            <person name="Drummond R."/>
            <person name="Espley R."/>
            <person name="Ireland H."/>
            <person name="Wu R."/>
            <person name="Atkinson R."/>
            <person name="Karunairetnam S."/>
            <person name="Bulley S."/>
            <person name="Chunkath S."/>
            <person name="Hanley Z."/>
            <person name="Storey R."/>
            <person name="Thrimawithana A."/>
            <person name="Thomson S."/>
            <person name="David C."/>
            <person name="Testolin R."/>
        </authorList>
    </citation>
    <scope>NUCLEOTIDE SEQUENCE [LARGE SCALE GENOMIC DNA]</scope>
    <source>
        <strain evidence="5">cv. Red5</strain>
        <tissue evidence="4">Young leaf</tissue>
    </source>
</reference>
<dbReference type="GO" id="GO:0006353">
    <property type="term" value="P:DNA-templated transcription termination"/>
    <property type="evidence" value="ECO:0007669"/>
    <property type="project" value="UniProtKB-KW"/>
</dbReference>
<dbReference type="FunFam" id="1.25.70.10:FF:000001">
    <property type="entry name" value="Mitochondrial transcription termination factor-like"/>
    <property type="match status" value="1"/>
</dbReference>
<comment type="similarity">
    <text evidence="1">Belongs to the mTERF family.</text>
</comment>
<dbReference type="Proteomes" id="UP000241394">
    <property type="component" value="Chromosome LG20"/>
</dbReference>
<dbReference type="InterPro" id="IPR038538">
    <property type="entry name" value="MTERF_sf"/>
</dbReference>
<evidence type="ECO:0000256" key="1">
    <source>
        <dbReference type="ARBA" id="ARBA00007692"/>
    </source>
</evidence>
<evidence type="ECO:0000256" key="2">
    <source>
        <dbReference type="ARBA" id="ARBA00022472"/>
    </source>
</evidence>
<keyword evidence="2" id="KW-0804">Transcription</keyword>
<dbReference type="OMA" id="SEDKIMF"/>
<dbReference type="PANTHER" id="PTHR13068">
    <property type="entry name" value="CGI-12 PROTEIN-RELATED"/>
    <property type="match status" value="1"/>
</dbReference>
<dbReference type="Gene3D" id="1.25.70.10">
    <property type="entry name" value="Transcription termination factor 3, mitochondrial"/>
    <property type="match status" value="1"/>
</dbReference>
<evidence type="ECO:0000313" key="4">
    <source>
        <dbReference type="EMBL" id="PSS01496.1"/>
    </source>
</evidence>
<keyword evidence="2" id="KW-0805">Transcription regulation</keyword>
<dbReference type="SMART" id="SM00733">
    <property type="entry name" value="Mterf"/>
    <property type="match status" value="6"/>
</dbReference>
<dbReference type="STRING" id="1590841.A0A2R6Q3P9"/>
<protein>
    <submittedName>
        <fullName evidence="4">Transcription termination factor like</fullName>
    </submittedName>
</protein>